<reference evidence="1" key="5">
    <citation type="submission" date="2001-07" db="EMBL/GenBank/DDBJ databases">
        <authorList>
            <person name="Adachi J."/>
            <person name="Aizawa K."/>
            <person name="Akimura T."/>
            <person name="Arakawa T."/>
            <person name="Bono H."/>
            <person name="Carninci P."/>
            <person name="Fukuda S."/>
            <person name="Furuno M."/>
            <person name="Hanagaki T."/>
            <person name="Hara A."/>
            <person name="Hashizume W."/>
            <person name="Hayashida K."/>
            <person name="Hayatsu N."/>
            <person name="Hiramoto K."/>
            <person name="Hiraoka T."/>
            <person name="Hirozane T."/>
            <person name="Hori F."/>
            <person name="Imotani K."/>
            <person name="Ishii Y."/>
            <person name="Itoh M."/>
            <person name="Kagawa I."/>
            <person name="Kasukawa T."/>
            <person name="Katoh H."/>
            <person name="Kawai J."/>
            <person name="Kojima Y."/>
            <person name="Kondo S."/>
            <person name="Konno H."/>
            <person name="Kouda M."/>
            <person name="Koya S."/>
            <person name="Kurihara C."/>
            <person name="Matsuyama T."/>
            <person name="Miyazaki A."/>
            <person name="Murata M."/>
            <person name="Nakamura M."/>
            <person name="Nishi K."/>
            <person name="Nomura K."/>
            <person name="Numazaki R."/>
            <person name="Ohno M."/>
            <person name="Ohsato N."/>
            <person name="Okazaki Y."/>
            <person name="Saito R."/>
            <person name="Saitoh H."/>
            <person name="Sakai C."/>
            <person name="Sakai K."/>
            <person name="Sakazume N."/>
            <person name="Sano H."/>
            <person name="Sasaki D."/>
            <person name="Shibata K."/>
            <person name="Shinagawa A."/>
            <person name="Shiraki T."/>
            <person name="Sogabe Y."/>
            <person name="Tagami M."/>
            <person name="Tagawa A."/>
            <person name="Takahashi F."/>
            <person name="Takaku-Akahira S."/>
            <person name="Takeda Y."/>
            <person name="Tanaka T."/>
            <person name="Tomaru A."/>
            <person name="Toya T."/>
            <person name="Yasunishi A."/>
            <person name="Muramatsu M."/>
            <person name="Hayashizaki Y."/>
        </authorList>
    </citation>
    <scope>NUCLEOTIDE SEQUENCE</scope>
    <source>
        <strain evidence="1">C57BL/6J</strain>
        <tissue evidence="1">Embryonic body between diaphragm region and neck</tissue>
    </source>
</reference>
<proteinExistence type="evidence at transcript level"/>
<reference evidence="1" key="7">
    <citation type="journal article" date="2005" name="Science">
        <title>The Transcriptional Landscape of the Mammalian Genome.</title>
        <authorList>
            <consortium name="The FANTOM Consortium"/>
            <consortium name="Riken Genome Exploration Research Group and Genome Science Group (Genome Network Project Core Group)"/>
        </authorList>
    </citation>
    <scope>NUCLEOTIDE SEQUENCE</scope>
    <source>
        <strain evidence="1">C57BL/6J</strain>
        <tissue evidence="1">Embryonic body between diaphragm region and neck</tissue>
    </source>
</reference>
<protein>
    <submittedName>
        <fullName evidence="1">Uncharacterized protein</fullName>
    </submittedName>
</protein>
<reference evidence="1" key="4">
    <citation type="journal article" date="2001" name="Nature">
        <title>Functional annotation of a full-length mouse cDNA collection.</title>
        <authorList>
            <consortium name="The RIKEN Genome Exploration Research Group Phase II Team and the FANTOM Consortium"/>
        </authorList>
    </citation>
    <scope>NUCLEOTIDE SEQUENCE</scope>
    <source>
        <strain evidence="1">C57BL/6J</strain>
        <tissue evidence="1">Embryonic body between diaphragm region and neck</tissue>
    </source>
</reference>
<accession>Q8BSE4</accession>
<sequence>MSEETNEKSLGILGLTQQSVTAQATCLSPVLFFFMVHLKELLTRGILPYTNAAATHALSCQAMPCHIVPGPSRPTSANGKACGFTGMEGILDLLVFFITMM</sequence>
<reference evidence="1" key="1">
    <citation type="journal article" date="1999" name="Methods Enzymol.">
        <title>High-efficiency full-length cDNA cloning.</title>
        <authorList>
            <person name="Carninci P."/>
            <person name="Hayashizaki Y."/>
        </authorList>
    </citation>
    <scope>NUCLEOTIDE SEQUENCE</scope>
    <source>
        <strain evidence="1">C57BL/6J</strain>
        <tissue evidence="1">Embryonic body between diaphragm region and neck</tissue>
    </source>
</reference>
<organism evidence="1">
    <name type="scientific">Mus musculus</name>
    <name type="common">Mouse</name>
    <dbReference type="NCBI Taxonomy" id="10090"/>
    <lineage>
        <taxon>Eukaryota</taxon>
        <taxon>Metazoa</taxon>
        <taxon>Chordata</taxon>
        <taxon>Craniata</taxon>
        <taxon>Vertebrata</taxon>
        <taxon>Euteleostomi</taxon>
        <taxon>Mammalia</taxon>
        <taxon>Eutheria</taxon>
        <taxon>Euarchontoglires</taxon>
        <taxon>Glires</taxon>
        <taxon>Rodentia</taxon>
        <taxon>Myomorpha</taxon>
        <taxon>Muroidea</taxon>
        <taxon>Muridae</taxon>
        <taxon>Murinae</taxon>
        <taxon>Mus</taxon>
        <taxon>Mus</taxon>
    </lineage>
</organism>
<dbReference type="AlphaFoldDB" id="Q8BSE4"/>
<reference evidence="1" key="2">
    <citation type="journal article" date="2000" name="Genome Res.">
        <title>Normalization and subtraction of cap-trapper-selected cDNAs to prepare full-length cDNA libraries for rapid discovery of new genes.</title>
        <authorList>
            <person name="Carninci P."/>
            <person name="Shibata Y."/>
            <person name="Hayatsu N."/>
            <person name="Sugahara Y."/>
            <person name="Shibata K."/>
            <person name="Itoh M."/>
            <person name="Konno H."/>
            <person name="Okazaki Y."/>
            <person name="Muramatsu M."/>
            <person name="Hayashizaki Y."/>
        </authorList>
    </citation>
    <scope>NUCLEOTIDE SEQUENCE</scope>
    <source>
        <strain evidence="1">C57BL/6J</strain>
        <tissue evidence="1">Embryonic body between diaphragm region and neck</tissue>
    </source>
</reference>
<dbReference type="EMBL" id="AK034571">
    <property type="protein sequence ID" value="BAC28759.1"/>
    <property type="molecule type" value="mRNA"/>
</dbReference>
<evidence type="ECO:0000313" key="1">
    <source>
        <dbReference type="EMBL" id="BAC28759.1"/>
    </source>
</evidence>
<reference evidence="1" key="6">
    <citation type="journal article" date="2002" name="Nature">
        <title>Analysis of the mouse transcriptome based on functional annotation of 60,770 full-length cDNAs.</title>
        <authorList>
            <consortium name="The FANTOM Consortium and the RIKEN Genome Exploration Research Group Phase I and II Team"/>
        </authorList>
    </citation>
    <scope>NUCLEOTIDE SEQUENCE</scope>
    <source>
        <strain evidence="1">C57BL/6J</strain>
        <tissue evidence="1">Embryonic body between diaphragm region and neck</tissue>
    </source>
</reference>
<reference evidence="1" key="8">
    <citation type="journal article" date="2005" name="Science">
        <title>Antisense Transcription in the Mammalian Transcriptome.</title>
        <authorList>
            <consortium name="RIKEN Genome Exploration Research Group and Genome Science Group (Genome Network Project Core Group) and the FANTOM Consortium"/>
        </authorList>
    </citation>
    <scope>NUCLEOTIDE SEQUENCE</scope>
    <source>
        <strain evidence="1">C57BL/6J</strain>
        <tissue evidence="1">Embryonic body between diaphragm region and neck</tissue>
    </source>
</reference>
<reference evidence="1" key="3">
    <citation type="journal article" date="2000" name="Genome Res.">
        <title>RIKEN integrated sequence analysis (RISA) system--384-format sequencing pipeline with 384 multicapillary sequencer.</title>
        <authorList>
            <person name="Shibata K."/>
            <person name="Itoh M."/>
            <person name="Aizawa K."/>
            <person name="Nagaoka S."/>
            <person name="Sasaki N."/>
            <person name="Carninci P."/>
            <person name="Konno H."/>
            <person name="Akiyama J."/>
            <person name="Nishi K."/>
            <person name="Kitsunai T."/>
            <person name="Tashiro H."/>
            <person name="Itoh M."/>
            <person name="Sumi N."/>
            <person name="Ishii Y."/>
            <person name="Nakamura S."/>
            <person name="Hazama M."/>
            <person name="Nishine T."/>
            <person name="Harada A."/>
            <person name="Yamamoto R."/>
            <person name="Matsumoto H."/>
            <person name="Sakaguchi S."/>
            <person name="Ikegami T."/>
            <person name="Kashiwagi K."/>
            <person name="Fujiwake S."/>
            <person name="Inoue K."/>
            <person name="Togawa Y."/>
            <person name="Izawa M."/>
            <person name="Ohara E."/>
            <person name="Watahiki M."/>
            <person name="Yoneda Y."/>
            <person name="Ishikawa T."/>
            <person name="Ozawa K."/>
            <person name="Tanaka T."/>
            <person name="Matsuura S."/>
            <person name="Kawai J."/>
            <person name="Okazaki Y."/>
            <person name="Muramatsu M."/>
            <person name="Inoue Y."/>
            <person name="Kira A."/>
            <person name="Hayashizaki Y."/>
        </authorList>
    </citation>
    <scope>NUCLEOTIDE SEQUENCE</scope>
    <source>
        <strain evidence="1">C57BL/6J</strain>
        <tissue evidence="1">Embryonic body between diaphragm region and neck</tissue>
    </source>
</reference>
<name>Q8BSE4_MOUSE</name>